<dbReference type="SMART" id="SM00382">
    <property type="entry name" value="AAA"/>
    <property type="match status" value="1"/>
</dbReference>
<evidence type="ECO:0000256" key="5">
    <source>
        <dbReference type="ARBA" id="ARBA00022970"/>
    </source>
</evidence>
<dbReference type="Proteomes" id="UP000199245">
    <property type="component" value="Unassembled WGS sequence"/>
</dbReference>
<dbReference type="GO" id="GO:0005524">
    <property type="term" value="F:ATP binding"/>
    <property type="evidence" value="ECO:0007669"/>
    <property type="project" value="UniProtKB-KW"/>
</dbReference>
<sequence>MADTRMAETKTAETLLEVDAIETCYGLSQVLFGLSLQIKSGEMVALMGRNGMGKTTTIRSIMGLTPARSGAIRFAGEAVRGLPSYKIAKLGIGLVPEGRQIFPNLTVRENLVAASGNRFSASDPWTIDKIHALFPRLAERTNNMGVTLSGGEQQMLAIGRALMTNPKLLILDEATEGLAPLIRDEIWSCLSMLKGRGQSVLVIDKNVGNLARIADRHYIIERGKTVWSGTSEQLLAEPDLQHKYLGI</sequence>
<evidence type="ECO:0000256" key="6">
    <source>
        <dbReference type="ARBA" id="ARBA00024722"/>
    </source>
</evidence>
<accession>A0A1G6KCN5</accession>
<dbReference type="GO" id="GO:0016887">
    <property type="term" value="F:ATP hydrolysis activity"/>
    <property type="evidence" value="ECO:0007669"/>
    <property type="project" value="InterPro"/>
</dbReference>
<dbReference type="GO" id="GO:0015807">
    <property type="term" value="P:L-amino acid transport"/>
    <property type="evidence" value="ECO:0007669"/>
    <property type="project" value="TreeGrafter"/>
</dbReference>
<comment type="function">
    <text evidence="6">Involved in beta-(1--&gt;2)glucan export. Transmembrane domains (TMD) form a pore in the inner membrane and the ATP-binding domain (NBD) is responsible for energy generation.</text>
</comment>
<dbReference type="InterPro" id="IPR052156">
    <property type="entry name" value="BCAA_Transport_ATP-bd_LivF"/>
</dbReference>
<evidence type="ECO:0000259" key="7">
    <source>
        <dbReference type="PROSITE" id="PS50893"/>
    </source>
</evidence>
<keyword evidence="4 8" id="KW-0067">ATP-binding</keyword>
<organism evidence="8 9">
    <name type="scientific">Bradyrhizobium brasilense</name>
    <dbReference type="NCBI Taxonomy" id="1419277"/>
    <lineage>
        <taxon>Bacteria</taxon>
        <taxon>Pseudomonadati</taxon>
        <taxon>Pseudomonadota</taxon>
        <taxon>Alphaproteobacteria</taxon>
        <taxon>Hyphomicrobiales</taxon>
        <taxon>Nitrobacteraceae</taxon>
        <taxon>Bradyrhizobium</taxon>
    </lineage>
</organism>
<protein>
    <submittedName>
        <fullName evidence="8">Amino acid/amide ABC transporter ATP-binding protein 2, HAAT family</fullName>
    </submittedName>
</protein>
<dbReference type="PANTHER" id="PTHR43820">
    <property type="entry name" value="HIGH-AFFINITY BRANCHED-CHAIN AMINO ACID TRANSPORT ATP-BINDING PROTEIN LIVF"/>
    <property type="match status" value="1"/>
</dbReference>
<evidence type="ECO:0000313" key="8">
    <source>
        <dbReference type="EMBL" id="SDC28687.1"/>
    </source>
</evidence>
<dbReference type="AlphaFoldDB" id="A0A1G6KCN5"/>
<keyword evidence="5" id="KW-0029">Amino-acid transport</keyword>
<dbReference type="InterPro" id="IPR003439">
    <property type="entry name" value="ABC_transporter-like_ATP-bd"/>
</dbReference>
<reference evidence="8 9" key="1">
    <citation type="submission" date="2016-10" db="EMBL/GenBank/DDBJ databases">
        <authorList>
            <person name="de Groot N.N."/>
        </authorList>
    </citation>
    <scope>NUCLEOTIDE SEQUENCE [LARGE SCALE GENOMIC DNA]</scope>
    <source>
        <strain evidence="8 9">R5</strain>
    </source>
</reference>
<dbReference type="InterPro" id="IPR027417">
    <property type="entry name" value="P-loop_NTPase"/>
</dbReference>
<dbReference type="PROSITE" id="PS00211">
    <property type="entry name" value="ABC_TRANSPORTER_1"/>
    <property type="match status" value="1"/>
</dbReference>
<evidence type="ECO:0000256" key="3">
    <source>
        <dbReference type="ARBA" id="ARBA00022741"/>
    </source>
</evidence>
<evidence type="ECO:0000256" key="4">
    <source>
        <dbReference type="ARBA" id="ARBA00022840"/>
    </source>
</evidence>
<dbReference type="EMBL" id="FMZW01000002">
    <property type="protein sequence ID" value="SDC28687.1"/>
    <property type="molecule type" value="Genomic_DNA"/>
</dbReference>
<evidence type="ECO:0000256" key="1">
    <source>
        <dbReference type="ARBA" id="ARBA00005417"/>
    </source>
</evidence>
<dbReference type="InterPro" id="IPR017871">
    <property type="entry name" value="ABC_transporter-like_CS"/>
</dbReference>
<proteinExistence type="inferred from homology"/>
<dbReference type="GO" id="GO:0015658">
    <property type="term" value="F:branched-chain amino acid transmembrane transporter activity"/>
    <property type="evidence" value="ECO:0007669"/>
    <property type="project" value="TreeGrafter"/>
</dbReference>
<keyword evidence="2" id="KW-0813">Transport</keyword>
<evidence type="ECO:0000256" key="2">
    <source>
        <dbReference type="ARBA" id="ARBA00022448"/>
    </source>
</evidence>
<dbReference type="Gene3D" id="3.40.50.300">
    <property type="entry name" value="P-loop containing nucleotide triphosphate hydrolases"/>
    <property type="match status" value="1"/>
</dbReference>
<dbReference type="SUPFAM" id="SSF52540">
    <property type="entry name" value="P-loop containing nucleoside triphosphate hydrolases"/>
    <property type="match status" value="1"/>
</dbReference>
<dbReference type="PROSITE" id="PS50893">
    <property type="entry name" value="ABC_TRANSPORTER_2"/>
    <property type="match status" value="1"/>
</dbReference>
<comment type="similarity">
    <text evidence="1">Belongs to the ABC transporter superfamily.</text>
</comment>
<name>A0A1G6KCN5_9BRAD</name>
<evidence type="ECO:0000313" key="9">
    <source>
        <dbReference type="Proteomes" id="UP000199245"/>
    </source>
</evidence>
<gene>
    <name evidence="8" type="ORF">SAMN05216337_100242</name>
</gene>
<dbReference type="CDD" id="cd03224">
    <property type="entry name" value="ABC_TM1139_LivF_branched"/>
    <property type="match status" value="1"/>
</dbReference>
<dbReference type="PANTHER" id="PTHR43820:SF2">
    <property type="entry name" value="ABC TRANSPORTER ATP-BINDING PROTEIN"/>
    <property type="match status" value="1"/>
</dbReference>
<keyword evidence="3" id="KW-0547">Nucleotide-binding</keyword>
<dbReference type="Pfam" id="PF00005">
    <property type="entry name" value="ABC_tran"/>
    <property type="match status" value="1"/>
</dbReference>
<feature type="domain" description="ABC transporter" evidence="7">
    <location>
        <begin position="16"/>
        <end position="247"/>
    </location>
</feature>
<dbReference type="InterPro" id="IPR003593">
    <property type="entry name" value="AAA+_ATPase"/>
</dbReference>